<dbReference type="InterPro" id="IPR011042">
    <property type="entry name" value="6-blade_b-propeller_TolB-like"/>
</dbReference>
<evidence type="ECO:0000259" key="2">
    <source>
        <dbReference type="Pfam" id="PF00326"/>
    </source>
</evidence>
<evidence type="ECO:0000313" key="3">
    <source>
        <dbReference type="EMBL" id="MBJ7599530.1"/>
    </source>
</evidence>
<dbReference type="Gene3D" id="2.120.10.30">
    <property type="entry name" value="TolB, C-terminal domain"/>
    <property type="match status" value="1"/>
</dbReference>
<dbReference type="PANTHER" id="PTHR42776">
    <property type="entry name" value="SERINE PEPTIDASE S9 FAMILY MEMBER"/>
    <property type="match status" value="1"/>
</dbReference>
<dbReference type="Gene3D" id="3.40.50.1820">
    <property type="entry name" value="alpha/beta hydrolase"/>
    <property type="match status" value="1"/>
</dbReference>
<sequence>MESEPPVAMQPEQLLVVARAYLPVPSRTGQLHFASDMAGVSQVYRLDGPDRFPIRLAPSQDRLLPVAETPDGLLVRRDHGGDELWQLCLLDGRGALHQVSSDPRAIHREPKLSPDGRRVGLAYNPNGQSDWVLAVLDLQSGEMQPWLDRGGYWTWLGWSEDGAAAVVARLRSPLRSEAFLLSPSGELRPLLSRARQVADACWVDGRLLALADPDRQFVGLVEVDPEDPERIRRRLVDEDRDVEAVVPDPKGRRLAVVVNEGAFDSVRVLDSQTGEEEWRARLPEGVVYSDNSTRPAQHLAWSPGGERLFVAWESPTAPAEIRELPSATTWTRASGDPLQGLVTPAQVAYRSFDGLEAPALHYRTAGGARPAIVLFHGGPEGQSRGNFNPIVAMWNAAGFDVLAPNVRGSTGYGSRYDSLDDRELRWDSVRDGCEAGRWLKATGQATQLVAMGGSYGGFMTLAVLVEDPALWDAAVDVVGIADWHSFFRNTSGWRRSLRTVEYGDPEGPDGEFLARFSPLRRAHAIRAQLLVIHGRNDVRVPVGEATQIQQAVPGSELMIFDDEGHGILRHANRVRAYGRALAFVRERLGRA</sequence>
<evidence type="ECO:0000256" key="1">
    <source>
        <dbReference type="ARBA" id="ARBA00022801"/>
    </source>
</evidence>
<dbReference type="RefSeq" id="WP_338203050.1">
    <property type="nucleotide sequence ID" value="NZ_JAEKNR010000155.1"/>
</dbReference>
<keyword evidence="4" id="KW-1185">Reference proteome</keyword>
<organism evidence="3 4">
    <name type="scientific">Candidatus Nephthysia bennettiae</name>
    <dbReference type="NCBI Taxonomy" id="3127016"/>
    <lineage>
        <taxon>Bacteria</taxon>
        <taxon>Bacillati</taxon>
        <taxon>Candidatus Dormiibacterota</taxon>
        <taxon>Candidatus Dormibacteria</taxon>
        <taxon>Candidatus Dormibacterales</taxon>
        <taxon>Candidatus Dormibacteraceae</taxon>
        <taxon>Candidatus Nephthysia</taxon>
    </lineage>
</organism>
<dbReference type="EMBL" id="JAEKNR010000155">
    <property type="protein sequence ID" value="MBJ7599530.1"/>
    <property type="molecule type" value="Genomic_DNA"/>
</dbReference>
<reference evidence="3" key="1">
    <citation type="submission" date="2020-10" db="EMBL/GenBank/DDBJ databases">
        <title>Ca. Dormibacterota MAGs.</title>
        <authorList>
            <person name="Montgomery K."/>
        </authorList>
    </citation>
    <scope>NUCLEOTIDE SEQUENCE [LARGE SCALE GENOMIC DNA]</scope>
    <source>
        <strain evidence="3">SC8812_S17_10</strain>
    </source>
</reference>
<feature type="domain" description="Peptidase S9 prolyl oligopeptidase catalytic" evidence="2">
    <location>
        <begin position="389"/>
        <end position="589"/>
    </location>
</feature>
<accession>A0A934K6Z7</accession>
<dbReference type="PANTHER" id="PTHR42776:SF27">
    <property type="entry name" value="DIPEPTIDYL PEPTIDASE FAMILY MEMBER 6"/>
    <property type="match status" value="1"/>
</dbReference>
<comment type="caution">
    <text evidence="3">The sequence shown here is derived from an EMBL/GenBank/DDBJ whole genome shotgun (WGS) entry which is preliminary data.</text>
</comment>
<keyword evidence="1" id="KW-0378">Hydrolase</keyword>
<name>A0A934K6Z7_9BACT</name>
<dbReference type="Pfam" id="PF00326">
    <property type="entry name" value="Peptidase_S9"/>
    <property type="match status" value="1"/>
</dbReference>
<dbReference type="SUPFAM" id="SSF53474">
    <property type="entry name" value="alpha/beta-Hydrolases"/>
    <property type="match status" value="1"/>
</dbReference>
<dbReference type="GO" id="GO:0006508">
    <property type="term" value="P:proteolysis"/>
    <property type="evidence" value="ECO:0007669"/>
    <property type="project" value="InterPro"/>
</dbReference>
<dbReference type="Proteomes" id="UP000612893">
    <property type="component" value="Unassembled WGS sequence"/>
</dbReference>
<gene>
    <name evidence="3" type="ORF">JF922_15810</name>
</gene>
<dbReference type="InterPro" id="IPR001375">
    <property type="entry name" value="Peptidase_S9_cat"/>
</dbReference>
<proteinExistence type="predicted"/>
<dbReference type="AlphaFoldDB" id="A0A934K6Z7"/>
<dbReference type="GO" id="GO:0004252">
    <property type="term" value="F:serine-type endopeptidase activity"/>
    <property type="evidence" value="ECO:0007669"/>
    <property type="project" value="TreeGrafter"/>
</dbReference>
<dbReference type="InterPro" id="IPR029058">
    <property type="entry name" value="AB_hydrolase_fold"/>
</dbReference>
<dbReference type="InterPro" id="IPR011044">
    <property type="entry name" value="Quino_amine_DH_bsu"/>
</dbReference>
<protein>
    <submittedName>
        <fullName evidence="3">S9 family peptidase</fullName>
    </submittedName>
</protein>
<dbReference type="SUPFAM" id="SSF50969">
    <property type="entry name" value="YVTN repeat-like/Quinoprotein amine dehydrogenase"/>
    <property type="match status" value="1"/>
</dbReference>
<evidence type="ECO:0000313" key="4">
    <source>
        <dbReference type="Proteomes" id="UP000612893"/>
    </source>
</evidence>